<proteinExistence type="predicted"/>
<geneLocation type="plasmid" evidence="5">
    <name>plasmid2</name>
</geneLocation>
<dbReference type="SMART" id="SM00342">
    <property type="entry name" value="HTH_ARAC"/>
    <property type="match status" value="1"/>
</dbReference>
<evidence type="ECO:0000259" key="4">
    <source>
        <dbReference type="PROSITE" id="PS01124"/>
    </source>
</evidence>
<organism evidence="5 6">
    <name type="scientific">Leptolyngbya boryana NIES-2135</name>
    <dbReference type="NCBI Taxonomy" id="1973484"/>
    <lineage>
        <taxon>Bacteria</taxon>
        <taxon>Bacillati</taxon>
        <taxon>Cyanobacteriota</taxon>
        <taxon>Cyanophyceae</taxon>
        <taxon>Leptolyngbyales</taxon>
        <taxon>Leptolyngbyaceae</taxon>
        <taxon>Leptolyngbya group</taxon>
        <taxon>Leptolyngbya</taxon>
    </lineage>
</organism>
<reference evidence="5 6" key="1">
    <citation type="submission" date="2017-06" db="EMBL/GenBank/DDBJ databases">
        <title>Genome sequencing of cyanobaciteial culture collection at National Institute for Environmental Studies (NIES).</title>
        <authorList>
            <person name="Hirose Y."/>
            <person name="Shimura Y."/>
            <person name="Fujisawa T."/>
            <person name="Nakamura Y."/>
            <person name="Kawachi M."/>
        </authorList>
    </citation>
    <scope>NUCLEOTIDE SEQUENCE [LARGE SCALE GENOMIC DNA]</scope>
    <source>
        <strain evidence="5 6">NIES-2135</strain>
        <plasmid evidence="6">Plasmid Plasmid2 dna</plasmid>
    </source>
</reference>
<keyword evidence="5" id="KW-0614">Plasmid</keyword>
<dbReference type="AlphaFoldDB" id="A0A1Z4JSZ1"/>
<dbReference type="GO" id="GO:0043565">
    <property type="term" value="F:sequence-specific DNA binding"/>
    <property type="evidence" value="ECO:0007669"/>
    <property type="project" value="InterPro"/>
</dbReference>
<evidence type="ECO:0000256" key="2">
    <source>
        <dbReference type="ARBA" id="ARBA00023125"/>
    </source>
</evidence>
<dbReference type="SUPFAM" id="SSF46689">
    <property type="entry name" value="Homeodomain-like"/>
    <property type="match status" value="2"/>
</dbReference>
<evidence type="ECO:0000313" key="6">
    <source>
        <dbReference type="Proteomes" id="UP000217895"/>
    </source>
</evidence>
<dbReference type="GO" id="GO:0003700">
    <property type="term" value="F:DNA-binding transcription factor activity"/>
    <property type="evidence" value="ECO:0007669"/>
    <property type="project" value="InterPro"/>
</dbReference>
<dbReference type="Pfam" id="PF12833">
    <property type="entry name" value="HTH_18"/>
    <property type="match status" value="1"/>
</dbReference>
<gene>
    <name evidence="5" type="ORF">NIES2135_67090</name>
</gene>
<keyword evidence="2" id="KW-0238">DNA-binding</keyword>
<dbReference type="PANTHER" id="PTHR46796">
    <property type="entry name" value="HTH-TYPE TRANSCRIPTIONAL ACTIVATOR RHAS-RELATED"/>
    <property type="match status" value="1"/>
</dbReference>
<accession>A0A1Z4JSZ1</accession>
<dbReference type="Gene3D" id="1.10.10.60">
    <property type="entry name" value="Homeodomain-like"/>
    <property type="match status" value="2"/>
</dbReference>
<evidence type="ECO:0000313" key="5">
    <source>
        <dbReference type="EMBL" id="BAY59832.1"/>
    </source>
</evidence>
<dbReference type="PROSITE" id="PS01124">
    <property type="entry name" value="HTH_ARAC_FAMILY_2"/>
    <property type="match status" value="1"/>
</dbReference>
<evidence type="ECO:0000256" key="1">
    <source>
        <dbReference type="ARBA" id="ARBA00023015"/>
    </source>
</evidence>
<dbReference type="EMBL" id="AP018205">
    <property type="protein sequence ID" value="BAY59832.1"/>
    <property type="molecule type" value="Genomic_DNA"/>
</dbReference>
<keyword evidence="1" id="KW-0805">Transcription regulation</keyword>
<evidence type="ECO:0000256" key="3">
    <source>
        <dbReference type="ARBA" id="ARBA00023163"/>
    </source>
</evidence>
<feature type="domain" description="HTH araC/xylS-type" evidence="4">
    <location>
        <begin position="206"/>
        <end position="304"/>
    </location>
</feature>
<protein>
    <submittedName>
        <fullName evidence="5">AraC family transcriptional regulator</fullName>
    </submittedName>
</protein>
<sequence>MRSSEPSIQQIDFSSQQTSDFLLPHPAVLKSCGWEQIHFEHHHQPQFETPEHQGNWHVIAYCPLIETIPLALRSGERWLDGQLKREARNTGDIAMIPSGIAQRCNWSIAAEFTIVALDPALLQHIGQDWVNPDRIELIPAFMTQQDALIQGIVSTLRAEVEGNKFGGQLLVDSLRTTLAIHLLRNYCTTQPKSSGDTDGLSKLKLRQVTEYIQENLHHDLKLIELATIAQMSPYHFLRLFKQTMNITPHQYILQCRIEKASILLRQTDLSIALIATQVGFCDQSHLTRCFKRVLGVTPKQVQQV</sequence>
<dbReference type="Proteomes" id="UP000217895">
    <property type="component" value="Plasmid Plasmid2 dna"/>
</dbReference>
<name>A0A1Z4JSZ1_LEPBY</name>
<keyword evidence="6" id="KW-1185">Reference proteome</keyword>
<keyword evidence="3" id="KW-0804">Transcription</keyword>
<dbReference type="InterPro" id="IPR009057">
    <property type="entry name" value="Homeodomain-like_sf"/>
</dbReference>
<dbReference type="InterPro" id="IPR050204">
    <property type="entry name" value="AraC_XylS_family_regulators"/>
</dbReference>
<dbReference type="PANTHER" id="PTHR46796:SF6">
    <property type="entry name" value="ARAC SUBFAMILY"/>
    <property type="match status" value="1"/>
</dbReference>
<dbReference type="InterPro" id="IPR018060">
    <property type="entry name" value="HTH_AraC"/>
</dbReference>